<evidence type="ECO:0000313" key="8">
    <source>
        <dbReference type="Proteomes" id="UP000521868"/>
    </source>
</evidence>
<name>A0A7X6DFU9_9BURK</name>
<dbReference type="EMBL" id="VTOX01000003">
    <property type="protein sequence ID" value="NKE66375.1"/>
    <property type="molecule type" value="Genomic_DNA"/>
</dbReference>
<evidence type="ECO:0000313" key="7">
    <source>
        <dbReference type="EMBL" id="NKE66375.1"/>
    </source>
</evidence>
<keyword evidence="2 5" id="KW-0812">Transmembrane</keyword>
<dbReference type="GO" id="GO:0016020">
    <property type="term" value="C:membrane"/>
    <property type="evidence" value="ECO:0007669"/>
    <property type="project" value="UniProtKB-SubCell"/>
</dbReference>
<sequence>MPASHPLIARSFATLWLAGLLFLAFRGATVAPPSNAVLFALAAAGNAWFLVFEPAQVRRLLHEHRAMLLAVLLLAAAILSSEAAGRLRGEAPPHPLPPQAALLLCLPPLALFLRDERLLRAVVLVFAAVCLWHLVAMPLEAVLGLKVSWHRIELLPRDAGPFHYQASGLAWQAYYFPGLFLPLFYLAWGPVFEKRVLPDWPLSRRAMLALPLVWLVPALSVQSRSAFAGALAAALLAIVGASRARRMRTWVGLAVMALLGAAVFWLLFAENKSGAELRIAYFRHYMRAALDWQWLATGRSYYLDPDLRMMVPGLQMLQHSHNDIAQIFYSWGLPGLAAYVAFWVALVRLVWTRFVGHGEYWPACALVALVPNMVTDLGFQHYEKAAFLVLLTAFCLACAARPRPGAARDAAPAVRP</sequence>
<dbReference type="AlphaFoldDB" id="A0A7X6DFU9"/>
<feature type="domain" description="O-antigen ligase-related" evidence="6">
    <location>
        <begin position="221"/>
        <end position="340"/>
    </location>
</feature>
<comment type="subcellular location">
    <subcellularLocation>
        <location evidence="1">Membrane</location>
        <topology evidence="1">Multi-pass membrane protein</topology>
    </subcellularLocation>
</comment>
<evidence type="ECO:0000256" key="2">
    <source>
        <dbReference type="ARBA" id="ARBA00022692"/>
    </source>
</evidence>
<dbReference type="RefSeq" id="WP_168107485.1">
    <property type="nucleotide sequence ID" value="NZ_VTOX01000003.1"/>
</dbReference>
<evidence type="ECO:0000256" key="1">
    <source>
        <dbReference type="ARBA" id="ARBA00004141"/>
    </source>
</evidence>
<feature type="transmembrane region" description="Helical" evidence="5">
    <location>
        <begin position="67"/>
        <end position="84"/>
    </location>
</feature>
<keyword evidence="4 5" id="KW-0472">Membrane</keyword>
<dbReference type="Pfam" id="PF04932">
    <property type="entry name" value="Wzy_C"/>
    <property type="match status" value="1"/>
</dbReference>
<evidence type="ECO:0000256" key="4">
    <source>
        <dbReference type="ARBA" id="ARBA00023136"/>
    </source>
</evidence>
<feature type="transmembrane region" description="Helical" evidence="5">
    <location>
        <begin position="96"/>
        <end position="114"/>
    </location>
</feature>
<feature type="transmembrane region" description="Helical" evidence="5">
    <location>
        <begin position="328"/>
        <end position="351"/>
    </location>
</feature>
<accession>A0A7X6DFU9</accession>
<dbReference type="PANTHER" id="PTHR37422">
    <property type="entry name" value="TEICHURONIC ACID BIOSYNTHESIS PROTEIN TUAE"/>
    <property type="match status" value="1"/>
</dbReference>
<proteinExistence type="predicted"/>
<feature type="transmembrane region" description="Helical" evidence="5">
    <location>
        <begin position="225"/>
        <end position="242"/>
    </location>
</feature>
<dbReference type="InterPro" id="IPR051533">
    <property type="entry name" value="WaaL-like"/>
</dbReference>
<reference evidence="7 8" key="1">
    <citation type="journal article" date="2020" name="Nature">
        <title>Bacterial chemolithoautotrophy via manganese oxidation.</title>
        <authorList>
            <person name="Yu H."/>
            <person name="Leadbetter J.R."/>
        </authorList>
    </citation>
    <scope>NUCLEOTIDE SEQUENCE [LARGE SCALE GENOMIC DNA]</scope>
    <source>
        <strain evidence="7 8">RBP-1</strain>
    </source>
</reference>
<protein>
    <recommendedName>
        <fullName evidence="6">O-antigen ligase-related domain-containing protein</fullName>
    </recommendedName>
</protein>
<evidence type="ECO:0000256" key="5">
    <source>
        <dbReference type="SAM" id="Phobius"/>
    </source>
</evidence>
<comment type="caution">
    <text evidence="7">The sequence shown here is derived from an EMBL/GenBank/DDBJ whole genome shotgun (WGS) entry which is preliminary data.</text>
</comment>
<evidence type="ECO:0000259" key="6">
    <source>
        <dbReference type="Pfam" id="PF04932"/>
    </source>
</evidence>
<feature type="transmembrane region" description="Helical" evidence="5">
    <location>
        <begin position="121"/>
        <end position="149"/>
    </location>
</feature>
<feature type="transmembrane region" description="Helical" evidence="5">
    <location>
        <begin position="37"/>
        <end position="55"/>
    </location>
</feature>
<feature type="transmembrane region" description="Helical" evidence="5">
    <location>
        <begin position="169"/>
        <end position="190"/>
    </location>
</feature>
<gene>
    <name evidence="7" type="ORF">RAMLITH_11135</name>
</gene>
<dbReference type="Proteomes" id="UP000521868">
    <property type="component" value="Unassembled WGS sequence"/>
</dbReference>
<organism evidence="7 8">
    <name type="scientific">Ramlibacter lithotrophicus</name>
    <dbReference type="NCBI Taxonomy" id="2606681"/>
    <lineage>
        <taxon>Bacteria</taxon>
        <taxon>Pseudomonadati</taxon>
        <taxon>Pseudomonadota</taxon>
        <taxon>Betaproteobacteria</taxon>
        <taxon>Burkholderiales</taxon>
        <taxon>Comamonadaceae</taxon>
        <taxon>Ramlibacter</taxon>
    </lineage>
</organism>
<feature type="transmembrane region" description="Helical" evidence="5">
    <location>
        <begin position="249"/>
        <end position="268"/>
    </location>
</feature>
<feature type="transmembrane region" description="Helical" evidence="5">
    <location>
        <begin position="202"/>
        <end position="219"/>
    </location>
</feature>
<keyword evidence="8" id="KW-1185">Reference proteome</keyword>
<dbReference type="PANTHER" id="PTHR37422:SF13">
    <property type="entry name" value="LIPOPOLYSACCHARIDE BIOSYNTHESIS PROTEIN PA4999-RELATED"/>
    <property type="match status" value="1"/>
</dbReference>
<dbReference type="InterPro" id="IPR007016">
    <property type="entry name" value="O-antigen_ligase-rel_domated"/>
</dbReference>
<keyword evidence="3 5" id="KW-1133">Transmembrane helix</keyword>
<evidence type="ECO:0000256" key="3">
    <source>
        <dbReference type="ARBA" id="ARBA00022989"/>
    </source>
</evidence>